<reference evidence="3" key="1">
    <citation type="submission" date="2020-08" db="EMBL/GenBank/DDBJ databases">
        <title>Genome sequencing and assembly of the red palm weevil Rhynchophorus ferrugineus.</title>
        <authorList>
            <person name="Dias G.B."/>
            <person name="Bergman C.M."/>
            <person name="Manee M."/>
        </authorList>
    </citation>
    <scope>NUCLEOTIDE SEQUENCE</scope>
    <source>
        <strain evidence="3">AA-2017</strain>
        <tissue evidence="3">Whole larva</tissue>
    </source>
</reference>
<keyword evidence="2" id="KW-0732">Signal</keyword>
<dbReference type="EMBL" id="JAACXV010000222">
    <property type="protein sequence ID" value="KAF7281802.1"/>
    <property type="molecule type" value="Genomic_DNA"/>
</dbReference>
<evidence type="ECO:0000313" key="3">
    <source>
        <dbReference type="EMBL" id="KAF7281802.1"/>
    </source>
</evidence>
<gene>
    <name evidence="3" type="ORF">GWI33_004237</name>
</gene>
<feature type="region of interest" description="Disordered" evidence="1">
    <location>
        <begin position="53"/>
        <end position="96"/>
    </location>
</feature>
<accession>A0A834IXG0</accession>
<proteinExistence type="predicted"/>
<name>A0A834IXG0_RHYFE</name>
<evidence type="ECO:0000313" key="4">
    <source>
        <dbReference type="Proteomes" id="UP000625711"/>
    </source>
</evidence>
<comment type="caution">
    <text evidence="3">The sequence shown here is derived from an EMBL/GenBank/DDBJ whole genome shotgun (WGS) entry which is preliminary data.</text>
</comment>
<dbReference type="Proteomes" id="UP000625711">
    <property type="component" value="Unassembled WGS sequence"/>
</dbReference>
<feature type="chain" id="PRO_5032932916" evidence="2">
    <location>
        <begin position="22"/>
        <end position="96"/>
    </location>
</feature>
<organism evidence="3 4">
    <name type="scientific">Rhynchophorus ferrugineus</name>
    <name type="common">Red palm weevil</name>
    <name type="synonym">Curculio ferrugineus</name>
    <dbReference type="NCBI Taxonomy" id="354439"/>
    <lineage>
        <taxon>Eukaryota</taxon>
        <taxon>Metazoa</taxon>
        <taxon>Ecdysozoa</taxon>
        <taxon>Arthropoda</taxon>
        <taxon>Hexapoda</taxon>
        <taxon>Insecta</taxon>
        <taxon>Pterygota</taxon>
        <taxon>Neoptera</taxon>
        <taxon>Endopterygota</taxon>
        <taxon>Coleoptera</taxon>
        <taxon>Polyphaga</taxon>
        <taxon>Cucujiformia</taxon>
        <taxon>Curculionidae</taxon>
        <taxon>Dryophthorinae</taxon>
        <taxon>Rhynchophorus</taxon>
    </lineage>
</organism>
<dbReference type="AlphaFoldDB" id="A0A834IXG0"/>
<evidence type="ECO:0000256" key="1">
    <source>
        <dbReference type="SAM" id="MobiDB-lite"/>
    </source>
</evidence>
<feature type="signal peptide" evidence="2">
    <location>
        <begin position="1"/>
        <end position="21"/>
    </location>
</feature>
<evidence type="ECO:0000256" key="2">
    <source>
        <dbReference type="SAM" id="SignalP"/>
    </source>
</evidence>
<feature type="compositionally biased region" description="Pro residues" evidence="1">
    <location>
        <begin position="86"/>
        <end position="96"/>
    </location>
</feature>
<dbReference type="OrthoDB" id="21085at2759"/>
<keyword evidence="4" id="KW-1185">Reference proteome</keyword>
<sequence>MNRCILFGLVFCIVAVVLSSAAPNPFQLFGNGSGHAEGEGSFHLNFSGLGGGSGGSTGSGLVKRDLTNHESIPHHAHTAACAGGRAPPPPSNTTSG</sequence>
<protein>
    <submittedName>
        <fullName evidence="3">Uncharacterized protein</fullName>
    </submittedName>
</protein>
<feature type="compositionally biased region" description="Basic and acidic residues" evidence="1">
    <location>
        <begin position="62"/>
        <end position="73"/>
    </location>
</feature>